<dbReference type="EMBL" id="CP069127">
    <property type="protein sequence ID" value="QRG66440.1"/>
    <property type="molecule type" value="Genomic_DNA"/>
</dbReference>
<accession>A0ABX7FLC8</accession>
<dbReference type="RefSeq" id="WP_203353506.1">
    <property type="nucleotide sequence ID" value="NZ_CP069127.1"/>
</dbReference>
<name>A0ABX7FLC8_BRECH</name>
<sequence>MLSKRRLVVFANRYDKPVAGTKSDPKGPGVAEVPVVPIVTVIPITTPGADISPSHENPPFIYLLSAYAGGQAMLGQMQLDK</sequence>
<evidence type="ECO:0000313" key="1">
    <source>
        <dbReference type="EMBL" id="QRG66440.1"/>
    </source>
</evidence>
<organism evidence="1 2">
    <name type="scientific">Brevibacillus choshinensis</name>
    <dbReference type="NCBI Taxonomy" id="54911"/>
    <lineage>
        <taxon>Bacteria</taxon>
        <taxon>Bacillati</taxon>
        <taxon>Bacillota</taxon>
        <taxon>Bacilli</taxon>
        <taxon>Bacillales</taxon>
        <taxon>Paenibacillaceae</taxon>
        <taxon>Brevibacillus</taxon>
    </lineage>
</organism>
<dbReference type="Proteomes" id="UP000596248">
    <property type="component" value="Chromosome"/>
</dbReference>
<gene>
    <name evidence="1" type="ORF">JNE38_23340</name>
</gene>
<keyword evidence="2" id="KW-1185">Reference proteome</keyword>
<protein>
    <submittedName>
        <fullName evidence="1">Uncharacterized protein</fullName>
    </submittedName>
</protein>
<proteinExistence type="predicted"/>
<reference evidence="1 2" key="1">
    <citation type="submission" date="2021-01" db="EMBL/GenBank/DDBJ databases">
        <title>Identification of strong promoters based on the transcriptome of Brevibacillus choshinensis.</title>
        <authorList>
            <person name="Yao D."/>
            <person name="Zhang K."/>
            <person name="Wu J."/>
        </authorList>
    </citation>
    <scope>NUCLEOTIDE SEQUENCE [LARGE SCALE GENOMIC DNA]</scope>
    <source>
        <strain evidence="1 2">HPD31-SP3</strain>
    </source>
</reference>
<evidence type="ECO:0000313" key="2">
    <source>
        <dbReference type="Proteomes" id="UP000596248"/>
    </source>
</evidence>